<feature type="compositionally biased region" description="Acidic residues" evidence="1">
    <location>
        <begin position="302"/>
        <end position="316"/>
    </location>
</feature>
<name>A0A0J6YPV3_COCIT</name>
<organism evidence="3 4">
    <name type="scientific">Coccidioides immitis RMSCC 2394</name>
    <dbReference type="NCBI Taxonomy" id="404692"/>
    <lineage>
        <taxon>Eukaryota</taxon>
        <taxon>Fungi</taxon>
        <taxon>Dikarya</taxon>
        <taxon>Ascomycota</taxon>
        <taxon>Pezizomycotina</taxon>
        <taxon>Eurotiomycetes</taxon>
        <taxon>Eurotiomycetidae</taxon>
        <taxon>Onygenales</taxon>
        <taxon>Onygenaceae</taxon>
        <taxon>Coccidioides</taxon>
    </lineage>
</organism>
<feature type="compositionally biased region" description="Basic residues" evidence="1">
    <location>
        <begin position="593"/>
        <end position="606"/>
    </location>
</feature>
<feature type="compositionally biased region" description="Polar residues" evidence="1">
    <location>
        <begin position="73"/>
        <end position="84"/>
    </location>
</feature>
<feature type="compositionally biased region" description="Polar residues" evidence="1">
    <location>
        <begin position="278"/>
        <end position="291"/>
    </location>
</feature>
<feature type="region of interest" description="Disordered" evidence="1">
    <location>
        <begin position="805"/>
        <end position="824"/>
    </location>
</feature>
<feature type="compositionally biased region" description="Basic and acidic residues" evidence="1">
    <location>
        <begin position="717"/>
        <end position="729"/>
    </location>
</feature>
<feature type="compositionally biased region" description="Basic and acidic residues" evidence="1">
    <location>
        <begin position="508"/>
        <end position="523"/>
    </location>
</feature>
<feature type="compositionally biased region" description="Basic and acidic residues" evidence="1">
    <location>
        <begin position="123"/>
        <end position="135"/>
    </location>
</feature>
<protein>
    <recommendedName>
        <fullName evidence="2">C2H2-type domain-containing protein</fullName>
    </recommendedName>
</protein>
<evidence type="ECO:0000256" key="1">
    <source>
        <dbReference type="SAM" id="MobiDB-lite"/>
    </source>
</evidence>
<feature type="compositionally biased region" description="Basic and acidic residues" evidence="1">
    <location>
        <begin position="448"/>
        <end position="460"/>
    </location>
</feature>
<dbReference type="AlphaFoldDB" id="A0A0J6YPV3"/>
<feature type="region of interest" description="Disordered" evidence="1">
    <location>
        <begin position="1051"/>
        <end position="1096"/>
    </location>
</feature>
<evidence type="ECO:0000313" key="4">
    <source>
        <dbReference type="Proteomes" id="UP000054565"/>
    </source>
</evidence>
<dbReference type="PROSITE" id="PS00028">
    <property type="entry name" value="ZINC_FINGER_C2H2_1"/>
    <property type="match status" value="1"/>
</dbReference>
<feature type="compositionally biased region" description="Polar residues" evidence="1">
    <location>
        <begin position="608"/>
        <end position="623"/>
    </location>
</feature>
<dbReference type="PANTHER" id="PTHR35391">
    <property type="entry name" value="C2H2-TYPE DOMAIN-CONTAINING PROTEIN-RELATED"/>
    <property type="match status" value="1"/>
</dbReference>
<feature type="domain" description="C2H2-type" evidence="2">
    <location>
        <begin position="933"/>
        <end position="956"/>
    </location>
</feature>
<dbReference type="EMBL" id="DS028100">
    <property type="protein sequence ID" value="KMP09775.1"/>
    <property type="molecule type" value="Genomic_DNA"/>
</dbReference>
<feature type="region of interest" description="Disordered" evidence="1">
    <location>
        <begin position="241"/>
        <end position="358"/>
    </location>
</feature>
<feature type="compositionally biased region" description="Polar residues" evidence="1">
    <location>
        <begin position="94"/>
        <end position="115"/>
    </location>
</feature>
<feature type="region of interest" description="Disordered" evidence="1">
    <location>
        <begin position="43"/>
        <end position="142"/>
    </location>
</feature>
<dbReference type="Pfam" id="PF26082">
    <property type="entry name" value="zf-C2H2_AcuF"/>
    <property type="match status" value="1"/>
</dbReference>
<dbReference type="OrthoDB" id="5315052at2759"/>
<dbReference type="Proteomes" id="UP000054565">
    <property type="component" value="Unassembled WGS sequence"/>
</dbReference>
<accession>A0A0J6YPV3</accession>
<dbReference type="STRING" id="404692.A0A0J6YPV3"/>
<feature type="compositionally biased region" description="Basic residues" evidence="1">
    <location>
        <begin position="405"/>
        <end position="416"/>
    </location>
</feature>
<feature type="compositionally biased region" description="Polar residues" evidence="1">
    <location>
        <begin position="461"/>
        <end position="470"/>
    </location>
</feature>
<proteinExistence type="predicted"/>
<feature type="region of interest" description="Disordered" evidence="1">
    <location>
        <begin position="589"/>
        <end position="649"/>
    </location>
</feature>
<dbReference type="PANTHER" id="PTHR35391:SF3">
    <property type="entry name" value="FINGER DOMAIN PROTEIN, PUTATIVE (AFU_ORTHOLOGUE AFUA_8G04300)-RELATED"/>
    <property type="match status" value="1"/>
</dbReference>
<reference evidence="4" key="1">
    <citation type="journal article" date="2010" name="Genome Res.">
        <title>Population genomic sequencing of Coccidioides fungi reveals recent hybridization and transposon control.</title>
        <authorList>
            <person name="Neafsey D.E."/>
            <person name="Barker B.M."/>
            <person name="Sharpton T.J."/>
            <person name="Stajich J.E."/>
            <person name="Park D.J."/>
            <person name="Whiston E."/>
            <person name="Hung C.-Y."/>
            <person name="McMahan C."/>
            <person name="White J."/>
            <person name="Sykes S."/>
            <person name="Heiman D."/>
            <person name="Young S."/>
            <person name="Zeng Q."/>
            <person name="Abouelleil A."/>
            <person name="Aftuck L."/>
            <person name="Bessette D."/>
            <person name="Brown A."/>
            <person name="FitzGerald M."/>
            <person name="Lui A."/>
            <person name="Macdonald J.P."/>
            <person name="Priest M."/>
            <person name="Orbach M.J."/>
            <person name="Galgiani J.N."/>
            <person name="Kirkland T.N."/>
            <person name="Cole G.T."/>
            <person name="Birren B.W."/>
            <person name="Henn M.R."/>
            <person name="Taylor J.W."/>
            <person name="Rounsley S.D."/>
        </authorList>
    </citation>
    <scope>NUCLEOTIDE SEQUENCE [LARGE SCALE GENOMIC DNA]</scope>
    <source>
        <strain evidence="4">RMSCC 2394</strain>
    </source>
</reference>
<dbReference type="InterPro" id="IPR058925">
    <property type="entry name" value="zf-C2H2_AcuF"/>
</dbReference>
<sequence length="1262" mass="138694">MSTLQRSENNSAPFTAFKPDHFDPFLSHPASSEEQLVPIDSHNLLFGGSAPQTHNTQQQQHHHHHHLTDNQTYASPTDGTSPYDASSHFGHASGLSSPTFLSPGSMTHENGQSDVSGHPSPGTEDHWHDDDDRSHLPSGFGDCQQLYINPEVFGLPSLPGKSTQHGNHVGHVNRTLNTNQLLSPVLTNTPSPSTVFNHQPGDVTVSPDQLTTAISPTSLTNQKQRDLPTLRLPALATTPCSDDFEINNPNHPELPPSPVVKISSYSRGDSPSRDEAPLNQSRRTRSVSSSHLAPGDNASVESEGEDDDDFDDDNDVDNDRRPASRSSPSSPTLRAADGSWLPNPSTGLGGLDPSSRTDEYVPSLKEVIAQREIEEKNADVERWLSVSEANSEVEDNSLFGFQQQKKWRLRGRHRTKSMGDSPLSPRNAIGPSQQAFDVPASRVPETSLIHEESEVGDPHTADTSSWQSPGSVGPTPQIDSQDEFSAPTENDSISNEEPLPSQFIRARPWKDPPRNPRYGDMKEQPPTSSAAMYLFMRKADNTDAASRRATWGTRDVTEADVESLRFESMRINDDSVKEKISRSSILEHASKLLPRRHHSSSKRKHISLAQQTQPSMESVETGKSSSSSSVPPQRKPSFTRRSRTPSHTGGALLEMGRQIASVGVGGPVGVQPVKSNGPWSSLIRRNRSGSDVPKVLQKPPSGRAPVFTPEKSPVNRNHADENDGDHEATANEIDFGDHAELRAPTLEGFKNHVQRLFPQLQPALVDRIGQEQLRRYQKLVELRLRHAQAVKRRACKSGEHCFAQGGGPTILPPRTNPKDSETTYPQLQISGTGAGNDDANGGAAGENATLEAVSSKGIPPPPAKQLPARFECSLCFEVKEFQKPSDWTKHVHEDVQPFTCTFPECTEPKSFKRKADWVRHENETHRHLEWWECNMEDCTHICYRKNNFVQHLVREHKMPEPRMNRVRARGGQNDGAPPNMTDPDIPLQDILVDRCHRKTKKQPTQEACRFCGETCNSWKKLAAHMADHMEQIALPVLKLVEKTTTFPSAMVSPIEDAGSSPAQSNLTTPIEGYSTPIQRTSSSNQQENRSKGKAGRQRAMYGTAALLPEAFAVKQPPVSSQQLQMHNVLYGVSGQQPYSMPAHHMRQSYSLGNLPVMQGDYTALPTMQGQDGRGEMATYPPFSTQPRHSGDMPYNLDVSASAVSMMGLTGGQIYASPVEHIQYSEQQGGMGYSDSSSPGMGYPMEATGSGQGFVFPGGQYGH</sequence>
<evidence type="ECO:0000313" key="3">
    <source>
        <dbReference type="EMBL" id="KMP09775.1"/>
    </source>
</evidence>
<feature type="compositionally biased region" description="Polar residues" evidence="1">
    <location>
        <begin position="1075"/>
        <end position="1087"/>
    </location>
</feature>
<dbReference type="InterPro" id="IPR013087">
    <property type="entry name" value="Znf_C2H2_type"/>
</dbReference>
<feature type="region of interest" description="Disordered" evidence="1">
    <location>
        <begin position="404"/>
        <end position="526"/>
    </location>
</feature>
<evidence type="ECO:0000259" key="2">
    <source>
        <dbReference type="PROSITE" id="PS00028"/>
    </source>
</evidence>
<feature type="region of interest" description="Disordered" evidence="1">
    <location>
        <begin position="666"/>
        <end position="729"/>
    </location>
</feature>
<gene>
    <name evidence="3" type="ORF">CIRG_09009</name>
</gene>
<dbReference type="SMART" id="SM00355">
    <property type="entry name" value="ZnF_C2H2"/>
    <property type="match status" value="3"/>
</dbReference>